<comment type="caution">
    <text evidence="2">The sequence shown here is derived from an EMBL/GenBank/DDBJ whole genome shotgun (WGS) entry which is preliminary data.</text>
</comment>
<organism evidence="2 3">
    <name type="scientific">Centaurea solstitialis</name>
    <name type="common">yellow star-thistle</name>
    <dbReference type="NCBI Taxonomy" id="347529"/>
    <lineage>
        <taxon>Eukaryota</taxon>
        <taxon>Viridiplantae</taxon>
        <taxon>Streptophyta</taxon>
        <taxon>Embryophyta</taxon>
        <taxon>Tracheophyta</taxon>
        <taxon>Spermatophyta</taxon>
        <taxon>Magnoliopsida</taxon>
        <taxon>eudicotyledons</taxon>
        <taxon>Gunneridae</taxon>
        <taxon>Pentapetalae</taxon>
        <taxon>asterids</taxon>
        <taxon>campanulids</taxon>
        <taxon>Asterales</taxon>
        <taxon>Asteraceae</taxon>
        <taxon>Carduoideae</taxon>
        <taxon>Cardueae</taxon>
        <taxon>Centaureinae</taxon>
        <taxon>Centaurea</taxon>
    </lineage>
</organism>
<reference evidence="2" key="1">
    <citation type="submission" date="2023-03" db="EMBL/GenBank/DDBJ databases">
        <title>Chromosome-scale reference genome and RAD-based genetic map of yellow starthistle (Centaurea solstitialis) reveal putative structural variation and QTLs associated with invader traits.</title>
        <authorList>
            <person name="Reatini B."/>
            <person name="Cang F.A."/>
            <person name="Jiang Q."/>
            <person name="Mckibben M.T.W."/>
            <person name="Barker M.S."/>
            <person name="Rieseberg L.H."/>
            <person name="Dlugosch K.M."/>
        </authorList>
    </citation>
    <scope>NUCLEOTIDE SEQUENCE</scope>
    <source>
        <strain evidence="2">CAN-66</strain>
        <tissue evidence="2">Leaf</tissue>
    </source>
</reference>
<evidence type="ECO:0000313" key="2">
    <source>
        <dbReference type="EMBL" id="KAJ9548789.1"/>
    </source>
</evidence>
<feature type="compositionally biased region" description="Low complexity" evidence="1">
    <location>
        <begin position="8"/>
        <end position="21"/>
    </location>
</feature>
<sequence>MHPLLVVQNGSNNNSYSQGRVGSSGGRSSGYGNGRAFGPGFQQQSSRFHDSAGCNSYQGGSRGRSQMDGSSRMVEFGLDGDDVRNGAKEDREAVRDDLVNEDAELKGDGVKTDEGSGEPELEAKKELKE</sequence>
<dbReference type="EMBL" id="JARYMX010000005">
    <property type="protein sequence ID" value="KAJ9548789.1"/>
    <property type="molecule type" value="Genomic_DNA"/>
</dbReference>
<proteinExistence type="predicted"/>
<feature type="compositionally biased region" description="Basic and acidic residues" evidence="1">
    <location>
        <begin position="81"/>
        <end position="114"/>
    </location>
</feature>
<protein>
    <submittedName>
        <fullName evidence="2">Uncharacterized protein</fullName>
    </submittedName>
</protein>
<name>A0AA38STZ8_9ASTR</name>
<accession>A0AA38STZ8</accession>
<feature type="compositionally biased region" description="Polar residues" evidence="1">
    <location>
        <begin position="53"/>
        <end position="69"/>
    </location>
</feature>
<feature type="compositionally biased region" description="Gly residues" evidence="1">
    <location>
        <begin position="22"/>
        <end position="37"/>
    </location>
</feature>
<evidence type="ECO:0000313" key="3">
    <source>
        <dbReference type="Proteomes" id="UP001172457"/>
    </source>
</evidence>
<gene>
    <name evidence="2" type="ORF">OSB04_021332</name>
</gene>
<dbReference type="AlphaFoldDB" id="A0AA38STZ8"/>
<feature type="region of interest" description="Disordered" evidence="1">
    <location>
        <begin position="8"/>
        <end position="129"/>
    </location>
</feature>
<keyword evidence="3" id="KW-1185">Reference proteome</keyword>
<evidence type="ECO:0000256" key="1">
    <source>
        <dbReference type="SAM" id="MobiDB-lite"/>
    </source>
</evidence>
<dbReference type="Proteomes" id="UP001172457">
    <property type="component" value="Chromosome 5"/>
</dbReference>